<dbReference type="STRING" id="571298.SAMN04488026_101552"/>
<dbReference type="AlphaFoldDB" id="A0A1G8SMC4"/>
<evidence type="ECO:0000313" key="3">
    <source>
        <dbReference type="EMBL" id="SDJ30351.1"/>
    </source>
</evidence>
<evidence type="ECO:0000313" key="4">
    <source>
        <dbReference type="Proteomes" id="UP000199382"/>
    </source>
</evidence>
<feature type="compositionally biased region" description="Low complexity" evidence="1">
    <location>
        <begin position="102"/>
        <end position="114"/>
    </location>
</feature>
<sequence>MSHLSPEGQAVVNDVSVRHGFSPDAVTHVLIALDQGGGSQAQFNHFELGGMGQWSIGGMTMIGDMFNNGLKARVDGLCSELSNALMNTQVFQPPAPQPVSYQGQSQSSGGMQMQGSGGMGQSSLFVPGPGSSNWWPQDLGQPGSTGAQNDLRYAYFPMMSRLAIQQGGHVTVYDTGQHQIGGFGQQQSGDQSLTFTSQFGLVRVADLPVVPMGGAAPAANPEPTPAEMPASVVEPAQPVTSAPAVDSNAIFDSLEKLGQLRDRGILTDAEFDQKKMELLSRL</sequence>
<feature type="region of interest" description="Disordered" evidence="1">
    <location>
        <begin position="94"/>
        <end position="143"/>
    </location>
</feature>
<keyword evidence="4" id="KW-1185">Reference proteome</keyword>
<protein>
    <submittedName>
        <fullName evidence="3">Short C-terminal domain-containing protein</fullName>
    </submittedName>
</protein>
<dbReference type="EMBL" id="FNEK01000015">
    <property type="protein sequence ID" value="SDJ30351.1"/>
    <property type="molecule type" value="Genomic_DNA"/>
</dbReference>
<dbReference type="RefSeq" id="WP_093154135.1">
    <property type="nucleotide sequence ID" value="NZ_FNEK01000015.1"/>
</dbReference>
<reference evidence="3 4" key="1">
    <citation type="submission" date="2016-10" db="EMBL/GenBank/DDBJ databases">
        <authorList>
            <person name="de Groot N.N."/>
        </authorList>
    </citation>
    <scope>NUCLEOTIDE SEQUENCE [LARGE SCALE GENOMIC DNA]</scope>
    <source>
        <strain evidence="3 4">DSM 25294</strain>
    </source>
</reference>
<proteinExistence type="predicted"/>
<evidence type="ECO:0000259" key="2">
    <source>
        <dbReference type="Pfam" id="PF09851"/>
    </source>
</evidence>
<feature type="domain" description="SHOCT" evidence="2">
    <location>
        <begin position="252"/>
        <end position="279"/>
    </location>
</feature>
<organism evidence="3 4">
    <name type="scientific">Aliiruegeria lutimaris</name>
    <dbReference type="NCBI Taxonomy" id="571298"/>
    <lineage>
        <taxon>Bacteria</taxon>
        <taxon>Pseudomonadati</taxon>
        <taxon>Pseudomonadota</taxon>
        <taxon>Alphaproteobacteria</taxon>
        <taxon>Rhodobacterales</taxon>
        <taxon>Roseobacteraceae</taxon>
        <taxon>Aliiruegeria</taxon>
    </lineage>
</organism>
<accession>A0A1G8SMC4</accession>
<dbReference type="OrthoDB" id="1778949at2"/>
<gene>
    <name evidence="3" type="ORF">SAMN04488026_101552</name>
</gene>
<dbReference type="Pfam" id="PF09851">
    <property type="entry name" value="SHOCT"/>
    <property type="match status" value="1"/>
</dbReference>
<evidence type="ECO:0000256" key="1">
    <source>
        <dbReference type="SAM" id="MobiDB-lite"/>
    </source>
</evidence>
<dbReference type="Proteomes" id="UP000199382">
    <property type="component" value="Unassembled WGS sequence"/>
</dbReference>
<name>A0A1G8SMC4_9RHOB</name>
<dbReference type="InterPro" id="IPR018649">
    <property type="entry name" value="SHOCT"/>
</dbReference>